<feature type="region of interest" description="Disordered" evidence="17">
    <location>
        <begin position="85"/>
        <end position="104"/>
    </location>
</feature>
<evidence type="ECO:0000256" key="9">
    <source>
        <dbReference type="ARBA" id="ARBA00023027"/>
    </source>
</evidence>
<keyword evidence="6 16" id="KW-0285">Flavoprotein</keyword>
<dbReference type="PRINTS" id="PR00368">
    <property type="entry name" value="FADPNR"/>
</dbReference>
<feature type="disulfide bond" description="Redox-active" evidence="15">
    <location>
        <begin position="153"/>
        <end position="158"/>
    </location>
</feature>
<feature type="binding site" evidence="14">
    <location>
        <position position="162"/>
    </location>
    <ligand>
        <name>FAD</name>
        <dbReference type="ChEBI" id="CHEBI:57692"/>
    </ligand>
</feature>
<gene>
    <name evidence="19" type="primary">lpdA</name>
    <name evidence="19" type="ORF">GC105_02925</name>
</gene>
<protein>
    <recommendedName>
        <fullName evidence="4 16">Dihydrolipoyl dehydrogenase</fullName>
        <ecNumber evidence="3 16">1.8.1.4</ecNumber>
    </recommendedName>
</protein>
<keyword evidence="10" id="KW-1015">Disulfide bond</keyword>
<comment type="subcellular location">
    <subcellularLocation>
        <location evidence="1">Cytoplasm</location>
    </subcellularLocation>
</comment>
<evidence type="ECO:0000256" key="11">
    <source>
        <dbReference type="ARBA" id="ARBA00023284"/>
    </source>
</evidence>
<evidence type="ECO:0000256" key="6">
    <source>
        <dbReference type="ARBA" id="ARBA00022630"/>
    </source>
</evidence>
<dbReference type="InterPro" id="IPR036188">
    <property type="entry name" value="FAD/NAD-bd_sf"/>
</dbReference>
<evidence type="ECO:0000313" key="19">
    <source>
        <dbReference type="EMBL" id="MPW24743.1"/>
    </source>
</evidence>
<keyword evidence="20" id="KW-1185">Reference proteome</keyword>
<dbReference type="InterPro" id="IPR016156">
    <property type="entry name" value="FAD/NAD-linked_Rdtase_dimer_sf"/>
</dbReference>
<evidence type="ECO:0000256" key="8">
    <source>
        <dbReference type="ARBA" id="ARBA00023002"/>
    </source>
</evidence>
<keyword evidence="8 16" id="KW-0560">Oxidoreductase</keyword>
<evidence type="ECO:0000256" key="7">
    <source>
        <dbReference type="ARBA" id="ARBA00022827"/>
    </source>
</evidence>
<feature type="domain" description="Lipoyl-binding" evidence="18">
    <location>
        <begin position="2"/>
        <end position="77"/>
    </location>
</feature>
<evidence type="ECO:0000256" key="17">
    <source>
        <dbReference type="SAM" id="MobiDB-lite"/>
    </source>
</evidence>
<dbReference type="GO" id="GO:0050660">
    <property type="term" value="F:flavin adenine dinucleotide binding"/>
    <property type="evidence" value="ECO:0007669"/>
    <property type="project" value="InterPro"/>
</dbReference>
<keyword evidence="9 14" id="KW-0520">NAD</keyword>
<evidence type="ECO:0000256" key="12">
    <source>
        <dbReference type="ARBA" id="ARBA00049187"/>
    </source>
</evidence>
<dbReference type="PRINTS" id="PR00411">
    <property type="entry name" value="PNDRDTASEI"/>
</dbReference>
<evidence type="ECO:0000256" key="5">
    <source>
        <dbReference type="ARBA" id="ARBA00022490"/>
    </source>
</evidence>
<feature type="binding site" evidence="14">
    <location>
        <position position="417"/>
    </location>
    <ligand>
        <name>FAD</name>
        <dbReference type="ChEBI" id="CHEBI:57692"/>
    </ligand>
</feature>
<reference evidence="19 20" key="1">
    <citation type="submission" date="2019-10" db="EMBL/GenBank/DDBJ databases">
        <title>Alkalibaculum tamaniensis sp.nov., a new alkaliphilic acetogen, isolated on methoxylated aromatics from a mud volcano.</title>
        <authorList>
            <person name="Khomyakova M.A."/>
            <person name="Merkel A.Y."/>
            <person name="Bonch-Osmolovskaya E.A."/>
            <person name="Slobodkin A.I."/>
        </authorList>
    </citation>
    <scope>NUCLEOTIDE SEQUENCE [LARGE SCALE GENOMIC DNA]</scope>
    <source>
        <strain evidence="19 20">M08DMB</strain>
    </source>
</reference>
<dbReference type="Gene3D" id="3.50.50.60">
    <property type="entry name" value="FAD/NAD(P)-binding domain"/>
    <property type="match status" value="2"/>
</dbReference>
<dbReference type="InterPro" id="IPR023753">
    <property type="entry name" value="FAD/NAD-binding_dom"/>
</dbReference>
<dbReference type="Proteomes" id="UP000440004">
    <property type="component" value="Unassembled WGS sequence"/>
</dbReference>
<dbReference type="GO" id="GO:0006103">
    <property type="term" value="P:2-oxoglutarate metabolic process"/>
    <property type="evidence" value="ECO:0007669"/>
    <property type="project" value="TreeGrafter"/>
</dbReference>
<evidence type="ECO:0000256" key="4">
    <source>
        <dbReference type="ARBA" id="ARBA00016961"/>
    </source>
</evidence>
<evidence type="ECO:0000256" key="13">
    <source>
        <dbReference type="PIRSR" id="PIRSR000350-2"/>
    </source>
</evidence>
<dbReference type="RefSeq" id="WP_152801525.1">
    <property type="nucleotide sequence ID" value="NZ_WHNX01000004.1"/>
</dbReference>
<comment type="catalytic activity">
    <reaction evidence="12 16">
        <text>N(6)-[(R)-dihydrolipoyl]-L-lysyl-[protein] + NAD(+) = N(6)-[(R)-lipoyl]-L-lysyl-[protein] + NADH + H(+)</text>
        <dbReference type="Rhea" id="RHEA:15045"/>
        <dbReference type="Rhea" id="RHEA-COMP:10474"/>
        <dbReference type="Rhea" id="RHEA-COMP:10475"/>
        <dbReference type="ChEBI" id="CHEBI:15378"/>
        <dbReference type="ChEBI" id="CHEBI:57540"/>
        <dbReference type="ChEBI" id="CHEBI:57945"/>
        <dbReference type="ChEBI" id="CHEBI:83099"/>
        <dbReference type="ChEBI" id="CHEBI:83100"/>
        <dbReference type="EC" id="1.8.1.4"/>
    </reaction>
</comment>
<evidence type="ECO:0000256" key="2">
    <source>
        <dbReference type="ARBA" id="ARBA00007532"/>
    </source>
</evidence>
<dbReference type="CDD" id="cd06849">
    <property type="entry name" value="lipoyl_domain"/>
    <property type="match status" value="1"/>
</dbReference>
<dbReference type="NCBIfam" id="TIGR01350">
    <property type="entry name" value="lipoamide_DH"/>
    <property type="match status" value="1"/>
</dbReference>
<comment type="miscellaneous">
    <text evidence="16">The active site is a redox-active disulfide bond.</text>
</comment>
<sequence>MATEIIMPKAGMDMEEGTVIKWLKQEGDQVSVGEPILEILTDKVNMEVEAEVPGTILKITASEGDVLPVFTVIGYIGDQGEVINDKSQSTEKESDPQAVESNEDAVKRKVVGDSNYDVVVLGGGPGGYVAAIRAASLGAKVALIEKQSLGGTCLNVGCIPTKTLIKSADIIHSIKQAESMGVMVQEPVIDMVKVVKNKDNVVSKLVGGITGILKSHDIKVYKGMGQVKTDKTVHIKSGRDEGQVVSFSKLIIATGATPLVPPIPGLDDSGILTSTEILDLKDVPKELIIIGGGVIGCEFATIFSSFGSKVTIVEMLPRLLPNMDADISTSLKNSLTKSGVDVMTSVKVEKVERNGDEYIVSVSGEKTVELKANKVLVSIGRKACLEGLEELNLNMDKVVEVNEYLETSVKDIYAIGDVTGKIQLAHVASAQGIKAAENAMGKAKKMDYNIVPSCIYTIPEISAIGMTEDEARNKYGDIFVGKFPMIASGKALAMGETEGFTKVIAEKKYGEILGVHIIGPSATEIIGEAAIIMKLEGTLEELVDTIHAHPTVSETIMEAAHDALGEAIHLPKK</sequence>
<feature type="active site" description="Proton acceptor" evidence="13">
    <location>
        <position position="549"/>
    </location>
</feature>
<dbReference type="PANTHER" id="PTHR22912:SF217">
    <property type="entry name" value="DIHYDROLIPOYL DEHYDROGENASE"/>
    <property type="match status" value="1"/>
</dbReference>
<dbReference type="Pfam" id="PF07992">
    <property type="entry name" value="Pyr_redox_2"/>
    <property type="match status" value="1"/>
</dbReference>
<evidence type="ECO:0000313" key="20">
    <source>
        <dbReference type="Proteomes" id="UP000440004"/>
    </source>
</evidence>
<dbReference type="Gene3D" id="3.30.390.30">
    <property type="match status" value="1"/>
</dbReference>
<name>A0A6A7K6F9_9FIRM</name>
<keyword evidence="7 14" id="KW-0274">FAD</keyword>
<dbReference type="InterPro" id="IPR001100">
    <property type="entry name" value="Pyr_nuc-diS_OxRdtase"/>
</dbReference>
<dbReference type="PROSITE" id="PS50968">
    <property type="entry name" value="BIOTINYL_LIPOYL"/>
    <property type="match status" value="1"/>
</dbReference>
<keyword evidence="5" id="KW-0963">Cytoplasm</keyword>
<evidence type="ECO:0000256" key="15">
    <source>
        <dbReference type="PIRSR" id="PIRSR000350-4"/>
    </source>
</evidence>
<proteinExistence type="inferred from homology"/>
<dbReference type="InterPro" id="IPR004099">
    <property type="entry name" value="Pyr_nucl-diS_OxRdtase_dimer"/>
</dbReference>
<dbReference type="Pfam" id="PF02852">
    <property type="entry name" value="Pyr_redox_dim"/>
    <property type="match status" value="1"/>
</dbReference>
<organism evidence="19 20">
    <name type="scientific">Alkalibaculum sporogenes</name>
    <dbReference type="NCBI Taxonomy" id="2655001"/>
    <lineage>
        <taxon>Bacteria</taxon>
        <taxon>Bacillati</taxon>
        <taxon>Bacillota</taxon>
        <taxon>Clostridia</taxon>
        <taxon>Eubacteriales</taxon>
        <taxon>Eubacteriaceae</taxon>
        <taxon>Alkalibaculum</taxon>
    </lineage>
</organism>
<dbReference type="PROSITE" id="PS00076">
    <property type="entry name" value="PYRIDINE_REDOX_1"/>
    <property type="match status" value="1"/>
</dbReference>
<dbReference type="SUPFAM" id="SSF51905">
    <property type="entry name" value="FAD/NAD(P)-binding domain"/>
    <property type="match status" value="1"/>
</dbReference>
<evidence type="ECO:0000256" key="10">
    <source>
        <dbReference type="ARBA" id="ARBA00023157"/>
    </source>
</evidence>
<dbReference type="PANTHER" id="PTHR22912">
    <property type="entry name" value="DISULFIDE OXIDOREDUCTASE"/>
    <property type="match status" value="1"/>
</dbReference>
<evidence type="ECO:0000259" key="18">
    <source>
        <dbReference type="PROSITE" id="PS50968"/>
    </source>
</evidence>
<dbReference type="Pfam" id="PF00364">
    <property type="entry name" value="Biotin_lipoyl"/>
    <property type="match status" value="1"/>
</dbReference>
<accession>A0A6A7K6F9</accession>
<dbReference type="InterPro" id="IPR011053">
    <property type="entry name" value="Single_hybrid_motif"/>
</dbReference>
<keyword evidence="11 16" id="KW-0676">Redox-active center</keyword>
<dbReference type="SUPFAM" id="SSF51230">
    <property type="entry name" value="Single hybrid motif"/>
    <property type="match status" value="1"/>
</dbReference>
<dbReference type="InterPro" id="IPR000089">
    <property type="entry name" value="Biotin_lipoyl"/>
</dbReference>
<dbReference type="AlphaFoldDB" id="A0A6A7K6F9"/>
<feature type="binding site" evidence="14">
    <location>
        <position position="314"/>
    </location>
    <ligand>
        <name>NAD(+)</name>
        <dbReference type="ChEBI" id="CHEBI:57540"/>
    </ligand>
</feature>
<comment type="cofactor">
    <cofactor evidence="14 16">
        <name>FAD</name>
        <dbReference type="ChEBI" id="CHEBI:57692"/>
    </cofactor>
    <text evidence="14 16">Binds 1 FAD per subunit.</text>
</comment>
<dbReference type="PIRSF" id="PIRSF000350">
    <property type="entry name" value="Mercury_reductase_MerA"/>
    <property type="match status" value="1"/>
</dbReference>
<dbReference type="GO" id="GO:0004148">
    <property type="term" value="F:dihydrolipoyl dehydrogenase (NADH) activity"/>
    <property type="evidence" value="ECO:0007669"/>
    <property type="project" value="UniProtKB-EC"/>
</dbReference>
<dbReference type="SUPFAM" id="SSF55424">
    <property type="entry name" value="FAD/NAD-linked reductases, dimerisation (C-terminal) domain"/>
    <property type="match status" value="1"/>
</dbReference>
<comment type="similarity">
    <text evidence="2 16">Belongs to the class-I pyridine nucleotide-disulfide oxidoreductase family.</text>
</comment>
<dbReference type="FunFam" id="3.30.390.30:FF:000001">
    <property type="entry name" value="Dihydrolipoyl dehydrogenase"/>
    <property type="match status" value="1"/>
</dbReference>
<dbReference type="InterPro" id="IPR006258">
    <property type="entry name" value="Lipoamide_DH"/>
</dbReference>
<comment type="caution">
    <text evidence="19">The sequence shown here is derived from an EMBL/GenBank/DDBJ whole genome shotgun (WGS) entry which is preliminary data.</text>
</comment>
<dbReference type="EC" id="1.8.1.4" evidence="3 16"/>
<dbReference type="GO" id="GO:0005737">
    <property type="term" value="C:cytoplasm"/>
    <property type="evidence" value="ECO:0007669"/>
    <property type="project" value="UniProtKB-SubCell"/>
</dbReference>
<feature type="binding site" evidence="14">
    <location>
        <position position="380"/>
    </location>
    <ligand>
        <name>NAD(+)</name>
        <dbReference type="ChEBI" id="CHEBI:57540"/>
    </ligand>
</feature>
<feature type="binding site" evidence="14">
    <location>
        <position position="225"/>
    </location>
    <ligand>
        <name>FAD</name>
        <dbReference type="ChEBI" id="CHEBI:57692"/>
    </ligand>
</feature>
<feature type="binding site" evidence="14">
    <location>
        <begin position="291"/>
        <end position="298"/>
    </location>
    <ligand>
        <name>NAD(+)</name>
        <dbReference type="ChEBI" id="CHEBI:57540"/>
    </ligand>
</feature>
<evidence type="ECO:0000256" key="1">
    <source>
        <dbReference type="ARBA" id="ARBA00004496"/>
    </source>
</evidence>
<dbReference type="InterPro" id="IPR012999">
    <property type="entry name" value="Pyr_OxRdtase_I_AS"/>
</dbReference>
<evidence type="ECO:0000256" key="16">
    <source>
        <dbReference type="RuleBase" id="RU003692"/>
    </source>
</evidence>
<dbReference type="Gene3D" id="2.40.50.100">
    <property type="match status" value="1"/>
</dbReference>
<keyword evidence="14" id="KW-0547">Nucleotide-binding</keyword>
<dbReference type="EMBL" id="WHNX01000004">
    <property type="protein sequence ID" value="MPW24743.1"/>
    <property type="molecule type" value="Genomic_DNA"/>
</dbReference>
<dbReference type="InterPro" id="IPR050151">
    <property type="entry name" value="Class-I_Pyr_Nuc-Dis_Oxidored"/>
</dbReference>
<evidence type="ECO:0000256" key="3">
    <source>
        <dbReference type="ARBA" id="ARBA00012608"/>
    </source>
</evidence>
<evidence type="ECO:0000256" key="14">
    <source>
        <dbReference type="PIRSR" id="PIRSR000350-3"/>
    </source>
</evidence>